<proteinExistence type="predicted"/>
<dbReference type="Gene3D" id="3.40.50.150">
    <property type="entry name" value="Vaccinia Virus protein VP39"/>
    <property type="match status" value="1"/>
</dbReference>
<dbReference type="Gene3D" id="2.20.25.110">
    <property type="entry name" value="S-adenosyl-L-methionine-dependent methyltransferases"/>
    <property type="match status" value="1"/>
</dbReference>
<dbReference type="AlphaFoldDB" id="A0A2H1E8V5"/>
<sequence>MDSKKDWFTDWFNTPYYHILYKHRNDDDAKIFMKNLTAFLPLEKSSHILDLPCGKGRHAVFLNSLGYKVTGGDLSENSIDFAKQFENNTLNFQVYDMRKPFIKKYNAIFNLFTSFGYFQEDREDILVLKNFKNGLLKNGWLVIDFLNVEKVKNNLVKEERKTIDNIDFHIKREIKNGFIFKHISFFTEGKQHSYTEQVKFLNLEKMKEYLKSANLQLVHTFGNYELHSFNPTTSDRLILIAK</sequence>
<dbReference type="InterPro" id="IPR029063">
    <property type="entry name" value="SAM-dependent_MTases_sf"/>
</dbReference>
<evidence type="ECO:0000313" key="3">
    <source>
        <dbReference type="Proteomes" id="UP000231564"/>
    </source>
</evidence>
<dbReference type="GO" id="GO:0008168">
    <property type="term" value="F:methyltransferase activity"/>
    <property type="evidence" value="ECO:0007669"/>
    <property type="project" value="UniProtKB-KW"/>
</dbReference>
<keyword evidence="2" id="KW-0808">Transferase</keyword>
<evidence type="ECO:0000313" key="2">
    <source>
        <dbReference type="EMBL" id="SFZ82020.1"/>
    </source>
</evidence>
<dbReference type="SUPFAM" id="SSF53335">
    <property type="entry name" value="S-adenosyl-L-methionine-dependent methyltransferases"/>
    <property type="match status" value="1"/>
</dbReference>
<keyword evidence="3" id="KW-1185">Reference proteome</keyword>
<dbReference type="Proteomes" id="UP000231564">
    <property type="component" value="Chromosome MARIT"/>
</dbReference>
<organism evidence="2 3">
    <name type="scientific">Tenacibaculum maritimum NCIMB 2154</name>
    <dbReference type="NCBI Taxonomy" id="1349785"/>
    <lineage>
        <taxon>Bacteria</taxon>
        <taxon>Pseudomonadati</taxon>
        <taxon>Bacteroidota</taxon>
        <taxon>Flavobacteriia</taxon>
        <taxon>Flavobacteriales</taxon>
        <taxon>Flavobacteriaceae</taxon>
        <taxon>Tenacibaculum</taxon>
    </lineage>
</organism>
<protein>
    <submittedName>
        <fullName evidence="2">Putative Methyltransferase</fullName>
    </submittedName>
</protein>
<dbReference type="OrthoDB" id="9811589at2"/>
<dbReference type="STRING" id="1349785.GCA_000509405_00796"/>
<accession>A0A2H1E8V5</accession>
<keyword evidence="2" id="KW-0489">Methyltransferase</keyword>
<name>A0A2H1E8V5_9FLAO</name>
<reference evidence="2 3" key="1">
    <citation type="submission" date="2016-11" db="EMBL/GenBank/DDBJ databases">
        <authorList>
            <person name="Jaros S."/>
            <person name="Januszkiewicz K."/>
            <person name="Wedrychowicz H."/>
        </authorList>
    </citation>
    <scope>NUCLEOTIDE SEQUENCE [LARGE SCALE GENOMIC DNA]</scope>
    <source>
        <strain evidence="2">NCIMB 2154T</strain>
    </source>
</reference>
<dbReference type="RefSeq" id="WP_100211110.1">
    <property type="nucleotide sequence ID" value="NZ_CP138495.1"/>
</dbReference>
<feature type="domain" description="Tellurite resistance methyltransferase TehB-like" evidence="1">
    <location>
        <begin position="44"/>
        <end position="139"/>
    </location>
</feature>
<dbReference type="KEGG" id="tmar:MARIT_1402"/>
<dbReference type="EMBL" id="LT634361">
    <property type="protein sequence ID" value="SFZ82020.1"/>
    <property type="molecule type" value="Genomic_DNA"/>
</dbReference>
<dbReference type="GO" id="GO:0032259">
    <property type="term" value="P:methylation"/>
    <property type="evidence" value="ECO:0007669"/>
    <property type="project" value="UniProtKB-KW"/>
</dbReference>
<dbReference type="Pfam" id="PF03848">
    <property type="entry name" value="TehB"/>
    <property type="match status" value="1"/>
</dbReference>
<evidence type="ECO:0000259" key="1">
    <source>
        <dbReference type="Pfam" id="PF03848"/>
    </source>
</evidence>
<dbReference type="GeneID" id="47722925"/>
<dbReference type="CDD" id="cd02440">
    <property type="entry name" value="AdoMet_MTases"/>
    <property type="match status" value="1"/>
</dbReference>
<dbReference type="PANTHER" id="PTHR43861">
    <property type="entry name" value="TRANS-ACONITATE 2-METHYLTRANSFERASE-RELATED"/>
    <property type="match status" value="1"/>
</dbReference>
<gene>
    <name evidence="2" type="ORF">MARIT_1402</name>
</gene>
<dbReference type="InterPro" id="IPR015985">
    <property type="entry name" value="TehB-like_dom"/>
</dbReference>